<dbReference type="PANTHER" id="PTHR37950">
    <property type="entry name" value="4-HYDROXYPHENYLACETATE CATABOLISM PROTEIN"/>
    <property type="match status" value="1"/>
</dbReference>
<dbReference type="AlphaFoldDB" id="A0A411WT13"/>
<proteinExistence type="predicted"/>
<dbReference type="GO" id="GO:0008704">
    <property type="term" value="F:5-carboxymethyl-2-hydroxymuconate delta-isomerase activity"/>
    <property type="evidence" value="ECO:0007669"/>
    <property type="project" value="InterPro"/>
</dbReference>
<dbReference type="InterPro" id="IPR014347">
    <property type="entry name" value="Tautomerase/MIF_sf"/>
</dbReference>
<sequence length="127" mass="13844">MPHLRIEYTGNLDGHVDMQALCNVLCRTLTQFQDETGNSVFPLTGTRVLAYPAPYAAVADGAPDRAFLYLLMRIAPGRPQPLLDAVGKALLAQLDCTLAPITALRSIRATLQFDEGRPVYEGKWASA</sequence>
<accession>A0A411WT13</accession>
<dbReference type="PANTHER" id="PTHR37950:SF1">
    <property type="entry name" value="4-HYDROXYPHENYLACETATE CATABOLISM PROTEIN"/>
    <property type="match status" value="1"/>
</dbReference>
<dbReference type="SUPFAM" id="SSF55331">
    <property type="entry name" value="Tautomerase/MIF"/>
    <property type="match status" value="1"/>
</dbReference>
<evidence type="ECO:0000313" key="3">
    <source>
        <dbReference type="Proteomes" id="UP000292307"/>
    </source>
</evidence>
<protein>
    <submittedName>
        <fullName evidence="2">5-carboxymethyl-2-hydroxymuconate isomerase</fullName>
    </submittedName>
</protein>
<dbReference type="OrthoDB" id="9814215at2"/>
<dbReference type="Gene3D" id="3.30.429.10">
    <property type="entry name" value="Macrophage Migration Inhibitory Factor"/>
    <property type="match status" value="1"/>
</dbReference>
<keyword evidence="2" id="KW-0413">Isomerase</keyword>
<evidence type="ECO:0000313" key="1">
    <source>
        <dbReference type="EMBL" id="GGY46292.1"/>
    </source>
</evidence>
<evidence type="ECO:0000313" key="4">
    <source>
        <dbReference type="Proteomes" id="UP000628442"/>
    </source>
</evidence>
<dbReference type="EMBL" id="CP036401">
    <property type="protein sequence ID" value="QBH99626.1"/>
    <property type="molecule type" value="Genomic_DNA"/>
</dbReference>
<reference evidence="1" key="3">
    <citation type="submission" date="2022-12" db="EMBL/GenBank/DDBJ databases">
        <authorList>
            <person name="Sun Q."/>
            <person name="Kim S."/>
        </authorList>
    </citation>
    <scope>NUCLEOTIDE SEQUENCE</scope>
    <source>
        <strain evidence="1">KCTC 12343</strain>
    </source>
</reference>
<organism evidence="1 4">
    <name type="scientific">Pseudoduganella albidiflava</name>
    <dbReference type="NCBI Taxonomy" id="321983"/>
    <lineage>
        <taxon>Bacteria</taxon>
        <taxon>Pseudomonadati</taxon>
        <taxon>Pseudomonadota</taxon>
        <taxon>Betaproteobacteria</taxon>
        <taxon>Burkholderiales</taxon>
        <taxon>Oxalobacteraceae</taxon>
        <taxon>Telluria group</taxon>
        <taxon>Pseudoduganella</taxon>
    </lineage>
</organism>
<name>A0A411WT13_9BURK</name>
<dbReference type="RefSeq" id="WP_131143780.1">
    <property type="nucleotide sequence ID" value="NZ_BMWV01000006.1"/>
</dbReference>
<evidence type="ECO:0000313" key="2">
    <source>
        <dbReference type="EMBL" id="QBH99626.1"/>
    </source>
</evidence>
<dbReference type="Proteomes" id="UP000628442">
    <property type="component" value="Unassembled WGS sequence"/>
</dbReference>
<reference evidence="1" key="1">
    <citation type="journal article" date="2014" name="Int. J. Syst. Evol. Microbiol.">
        <title>Complete genome sequence of Corynebacterium casei LMG S-19264T (=DSM 44701T), isolated from a smear-ripened cheese.</title>
        <authorList>
            <consortium name="US DOE Joint Genome Institute (JGI-PGF)"/>
            <person name="Walter F."/>
            <person name="Albersmeier A."/>
            <person name="Kalinowski J."/>
            <person name="Ruckert C."/>
        </authorList>
    </citation>
    <scope>NUCLEOTIDE SEQUENCE</scope>
    <source>
        <strain evidence="1">KCTC 12343</strain>
    </source>
</reference>
<dbReference type="Proteomes" id="UP000292307">
    <property type="component" value="Chromosome"/>
</dbReference>
<gene>
    <name evidence="2" type="ORF">EYF70_01265</name>
    <name evidence="1" type="ORF">GCM10007387_30550</name>
</gene>
<reference evidence="2 3" key="2">
    <citation type="submission" date="2019-02" db="EMBL/GenBank/DDBJ databases">
        <title>Draft Genome Sequences of Six Type Strains of the Genus Massilia.</title>
        <authorList>
            <person name="Miess H."/>
            <person name="Frediansyhah A."/>
            <person name="Gross H."/>
        </authorList>
    </citation>
    <scope>NUCLEOTIDE SEQUENCE [LARGE SCALE GENOMIC DNA]</scope>
    <source>
        <strain evidence="2 3">DSM 17472</strain>
    </source>
</reference>
<keyword evidence="3" id="KW-1185">Reference proteome</keyword>
<dbReference type="Pfam" id="PF02962">
    <property type="entry name" value="CHMI"/>
    <property type="match status" value="1"/>
</dbReference>
<dbReference type="InterPro" id="IPR004220">
    <property type="entry name" value="5-COMe_2-OHmuconate_Isoase"/>
</dbReference>
<dbReference type="EMBL" id="BMWV01000006">
    <property type="protein sequence ID" value="GGY46292.1"/>
    <property type="molecule type" value="Genomic_DNA"/>
</dbReference>